<keyword evidence="2" id="KW-1185">Reference proteome</keyword>
<dbReference type="EMBL" id="JBBEGN010000013">
    <property type="protein sequence ID" value="MEJ2870476.1"/>
    <property type="molecule type" value="Genomic_DNA"/>
</dbReference>
<evidence type="ECO:0000313" key="1">
    <source>
        <dbReference type="EMBL" id="MEJ2870476.1"/>
    </source>
</evidence>
<proteinExistence type="predicted"/>
<sequence length="49" mass="5610">MSDVGDPVERQRMGAWLRDKVLEVEGIVLDRDYNAAREGRVAHTVEITR</sequence>
<accession>A0ABU8MTA5</accession>
<name>A0ABU8MTA5_9PSEU</name>
<comment type="caution">
    <text evidence="1">The sequence shown here is derived from an EMBL/GenBank/DDBJ whole genome shotgun (WGS) entry which is preliminary data.</text>
</comment>
<dbReference type="RefSeq" id="WP_337697045.1">
    <property type="nucleotide sequence ID" value="NZ_JBBEGN010000013.1"/>
</dbReference>
<protein>
    <submittedName>
        <fullName evidence="1">Uncharacterized protein</fullName>
    </submittedName>
</protein>
<dbReference type="Proteomes" id="UP001385809">
    <property type="component" value="Unassembled WGS sequence"/>
</dbReference>
<reference evidence="1 2" key="1">
    <citation type="submission" date="2024-03" db="EMBL/GenBank/DDBJ databases">
        <title>Actinomycetospora sp. OC33-EN08, a novel actinomycete isolated from wild orchid (Aerides multiflora).</title>
        <authorList>
            <person name="Suriyachadkun C."/>
        </authorList>
    </citation>
    <scope>NUCLEOTIDE SEQUENCE [LARGE SCALE GENOMIC DNA]</scope>
    <source>
        <strain evidence="1 2">OC33-EN08</strain>
    </source>
</reference>
<gene>
    <name evidence="1" type="ORF">WCD74_22090</name>
</gene>
<organism evidence="1 2">
    <name type="scientific">Actinomycetospora aurantiaca</name>
    <dbReference type="NCBI Taxonomy" id="3129233"/>
    <lineage>
        <taxon>Bacteria</taxon>
        <taxon>Bacillati</taxon>
        <taxon>Actinomycetota</taxon>
        <taxon>Actinomycetes</taxon>
        <taxon>Pseudonocardiales</taxon>
        <taxon>Pseudonocardiaceae</taxon>
        <taxon>Actinomycetospora</taxon>
    </lineage>
</organism>
<evidence type="ECO:0000313" key="2">
    <source>
        <dbReference type="Proteomes" id="UP001385809"/>
    </source>
</evidence>